<dbReference type="SUPFAM" id="SSF68923">
    <property type="entry name" value="PEP carboxykinase N-terminal domain"/>
    <property type="match status" value="1"/>
</dbReference>
<proteinExistence type="predicted"/>
<dbReference type="AlphaFoldDB" id="A0AAD5T8E0"/>
<feature type="compositionally biased region" description="Low complexity" evidence="2">
    <location>
        <begin position="467"/>
        <end position="484"/>
    </location>
</feature>
<feature type="compositionally biased region" description="Basic and acidic residues" evidence="2">
    <location>
        <begin position="695"/>
        <end position="707"/>
    </location>
</feature>
<protein>
    <recommendedName>
        <fullName evidence="1">Phosphoenolpyruvate carboxykinase (ATP)</fullName>
    </recommendedName>
</protein>
<dbReference type="GO" id="GO:0004612">
    <property type="term" value="F:phosphoenolpyruvate carboxykinase (ATP) activity"/>
    <property type="evidence" value="ECO:0007669"/>
    <property type="project" value="InterPro"/>
</dbReference>
<accession>A0AAD5T8E0</accession>
<comment type="caution">
    <text evidence="3">The sequence shown here is derived from an EMBL/GenBank/DDBJ whole genome shotgun (WGS) entry which is preliminary data.</text>
</comment>
<feature type="region of interest" description="Disordered" evidence="2">
    <location>
        <begin position="531"/>
        <end position="568"/>
    </location>
</feature>
<keyword evidence="4" id="KW-1185">Reference proteome</keyword>
<feature type="compositionally biased region" description="Acidic residues" evidence="2">
    <location>
        <begin position="23"/>
        <end position="39"/>
    </location>
</feature>
<dbReference type="GO" id="GO:0005524">
    <property type="term" value="F:ATP binding"/>
    <property type="evidence" value="ECO:0007669"/>
    <property type="project" value="InterPro"/>
</dbReference>
<dbReference type="InterPro" id="IPR008210">
    <property type="entry name" value="PEP_carboxykinase_N"/>
</dbReference>
<reference evidence="3" key="1">
    <citation type="submission" date="2020-05" db="EMBL/GenBank/DDBJ databases">
        <title>Phylogenomic resolution of chytrid fungi.</title>
        <authorList>
            <person name="Stajich J.E."/>
            <person name="Amses K."/>
            <person name="Simmons R."/>
            <person name="Seto K."/>
            <person name="Myers J."/>
            <person name="Bonds A."/>
            <person name="Quandt C.A."/>
            <person name="Barry K."/>
            <person name="Liu P."/>
            <person name="Grigoriev I."/>
            <person name="Longcore J.E."/>
            <person name="James T.Y."/>
        </authorList>
    </citation>
    <scope>NUCLEOTIDE SEQUENCE</scope>
    <source>
        <strain evidence="3">JEL0513</strain>
    </source>
</reference>
<dbReference type="EMBL" id="JADGJH010000187">
    <property type="protein sequence ID" value="KAJ3134548.1"/>
    <property type="molecule type" value="Genomic_DNA"/>
</dbReference>
<feature type="compositionally biased region" description="Low complexity" evidence="2">
    <location>
        <begin position="663"/>
        <end position="672"/>
    </location>
</feature>
<evidence type="ECO:0000313" key="4">
    <source>
        <dbReference type="Proteomes" id="UP001211907"/>
    </source>
</evidence>
<organism evidence="3 4">
    <name type="scientific">Physocladia obscura</name>
    <dbReference type="NCBI Taxonomy" id="109957"/>
    <lineage>
        <taxon>Eukaryota</taxon>
        <taxon>Fungi</taxon>
        <taxon>Fungi incertae sedis</taxon>
        <taxon>Chytridiomycota</taxon>
        <taxon>Chytridiomycota incertae sedis</taxon>
        <taxon>Chytridiomycetes</taxon>
        <taxon>Chytridiales</taxon>
        <taxon>Chytriomycetaceae</taxon>
        <taxon>Physocladia</taxon>
    </lineage>
</organism>
<dbReference type="InterPro" id="IPR001272">
    <property type="entry name" value="PEP_carboxykinase_ATP"/>
</dbReference>
<evidence type="ECO:0000256" key="2">
    <source>
        <dbReference type="SAM" id="MobiDB-lite"/>
    </source>
</evidence>
<dbReference type="GO" id="GO:0006094">
    <property type="term" value="P:gluconeogenesis"/>
    <property type="evidence" value="ECO:0007669"/>
    <property type="project" value="InterPro"/>
</dbReference>
<evidence type="ECO:0000313" key="3">
    <source>
        <dbReference type="EMBL" id="KAJ3134548.1"/>
    </source>
</evidence>
<sequence>MATLGAGVVDQSSMAKQLPAPPDNDDEYDDGYDDDDDYDDKDRPLSWENGDDDSYEIYQPNTGDRKRSSNQYDPFDNDWDWEAELMTPLAYVYLEGSPDAPIFNVIATFRHWDMVELAFTTTRKLNEERKLKDFNIGKLVSMQNALRFVYKKLKPDNPDTDDPIVAAELAANGMTANATDEYEDNNVGDMLDHYLYDYDDLLGPSLTLSRSQSMFIERRNISILDPQQARGYSSDSDADTRIKRSSKKLVRIKRQMWYQPQQRPPPRPHTVIPTTTAAVPVIDVERPRSPLIKPLPSTFVIPARTSSSHAIANYGRGNTPPLSPAGRRSEGDGSKRPESDSIVALRDGNLKSPNLSASSLLEARTTVFGSVTKKLSELTTGLLRKPSNSSLDLAFAQGLGVVSAAGTAGNGVGEKTGAVGTGAQSSNSSLVLSQSLSATSLSSSFFNLPVNSFLLRKPSNGLKNLLPSGDPSSASVSSSPSSSPTLVFSTNNLYPAQPTTNREQEMARREAIKQQLLLSSLMMEARKDGANIGNAVSRRRARPTTIGVASSSPSSRPPSSVGSSSSNSRMSVYEFVESIRPAAFDFVTPPADDAGVDVEISTVNEMKRKSTESRHNRKSRLSVYTSVKIEKIEKVEDVSNDISGGESGERQRKSIPMHRRTVSGGNASSEGSANGGGGGGSGERRKKKESVSILRRSDSLGIVKEENVPPVPSLPQSINQRTPSVSIPERKTSRPAFTSIGSDGEGQTLSSPTTIDGRVPMRRESMVRRIDVNLTPASMNSRPVQSILRAPTAESNGFSRSPSLSPNRASLRGNSPARPGVSISGANLTIPTTLAQTRKYAPIVNVSSNNSVAAPEARVAIPARSSSKSEDFGTAAFFCFCGGIQQMEALWRGTVWHRRRIAVTANVRLRAYSQSTNFNASINSSKIKGNRSSNSKRGISANTKLESLIKNPSDTLRTKGNAALWVAAALRNEPGSALTASGALAVTSGARTGRSPADKRIVVSANSSITENSNSNSNPSVDWGRVNIPLSAAAYASQRSRALRFLADAPSRCNQSLSVVFSMLDF</sequence>
<feature type="compositionally biased region" description="Basic and acidic residues" evidence="2">
    <location>
        <begin position="327"/>
        <end position="339"/>
    </location>
</feature>
<feature type="region of interest" description="Disordered" evidence="2">
    <location>
        <begin position="640"/>
        <end position="757"/>
    </location>
</feature>
<evidence type="ECO:0000256" key="1">
    <source>
        <dbReference type="ARBA" id="ARBA00021932"/>
    </source>
</evidence>
<feature type="region of interest" description="Disordered" evidence="2">
    <location>
        <begin position="310"/>
        <end position="347"/>
    </location>
</feature>
<gene>
    <name evidence="3" type="ORF">HK100_003474</name>
</gene>
<name>A0AAD5T8E0_9FUNG</name>
<dbReference type="Gene3D" id="3.40.449.10">
    <property type="entry name" value="Phosphoenolpyruvate Carboxykinase, domain 1"/>
    <property type="match status" value="1"/>
</dbReference>
<feature type="compositionally biased region" description="Low complexity" evidence="2">
    <location>
        <begin position="550"/>
        <end position="568"/>
    </location>
</feature>
<feature type="compositionally biased region" description="Polar residues" evidence="2">
    <location>
        <begin position="735"/>
        <end position="754"/>
    </location>
</feature>
<feature type="region of interest" description="Disordered" evidence="2">
    <location>
        <begin position="465"/>
        <end position="493"/>
    </location>
</feature>
<feature type="compositionally biased region" description="Polar residues" evidence="2">
    <location>
        <begin position="793"/>
        <end position="808"/>
    </location>
</feature>
<feature type="compositionally biased region" description="Polar residues" evidence="2">
    <location>
        <begin position="714"/>
        <end position="725"/>
    </location>
</feature>
<dbReference type="Pfam" id="PF01293">
    <property type="entry name" value="PEPCK_ATP"/>
    <property type="match status" value="1"/>
</dbReference>
<feature type="region of interest" description="Disordered" evidence="2">
    <location>
        <begin position="792"/>
        <end position="825"/>
    </location>
</feature>
<feature type="region of interest" description="Disordered" evidence="2">
    <location>
        <begin position="1"/>
        <end position="71"/>
    </location>
</feature>
<dbReference type="Proteomes" id="UP001211907">
    <property type="component" value="Unassembled WGS sequence"/>
</dbReference>